<protein>
    <recommendedName>
        <fullName evidence="2">FBD domain-containing protein</fullName>
    </recommendedName>
</protein>
<dbReference type="PANTHER" id="PTHR34709">
    <property type="entry name" value="OS10G0396666 PROTEIN"/>
    <property type="match status" value="1"/>
</dbReference>
<dbReference type="EnsemblPlants" id="EMT12810">
    <property type="protein sequence ID" value="EMT12810"/>
    <property type="gene ID" value="F775_06031"/>
</dbReference>
<sequence>MELRSGHRLNPPSSSVPRRRRPFRSEGDGVDRISALPDDLLLQVARPTISLLEIDIPEEHRDQIDPARVSALLRTAARLAPTALVFTVWGHCKDDMIPIEVPVFHRATSIKLDVHNLYLTPPAHGLEFPVLERLSVAGFRFDMDELVQRCPHLRVLEVGSGGGLYKIKVHSPTIEELVVDYECWVNGIDIMAPVLKKFELRTSMGLDFSVSFYAPMVENLWWDVSCPKLNVGIDVWRLRDLTLWKEESGNTLWLFIDAPTVRYSPALFSSAPKLYVHVRMCQLVHDYITKRAPRMLFDHQTLQVPITFVDKHSHKVYAPVAQRNFSQEIASLPNFSVLQLCLVTRGHIFGPLVLSLLGICTVIHKLKVAIDNDKCREVCPSNCPCEQSQNWRSQTISLPALEEVEIKGFEGNGDEIDFMKLLFRCTPLMTTMTVTLAPEVLPTSRGCEKTYRIFRENPSVKCRVYRSGGEELTRTPEENGGKGCCGSATSRTTLSLKKMKRERRSGHLLRLPPCYHLSSDLPAQKEMKVVLLQVVEWS</sequence>
<dbReference type="InterPro" id="IPR055312">
    <property type="entry name" value="FBL15-like"/>
</dbReference>
<dbReference type="ExpressionAtlas" id="N1QUN7">
    <property type="expression patterns" value="baseline"/>
</dbReference>
<evidence type="ECO:0008006" key="2">
    <source>
        <dbReference type="Google" id="ProtNLM"/>
    </source>
</evidence>
<dbReference type="PANTHER" id="PTHR34709:SF68">
    <property type="entry name" value="OS07G0550432 PROTEIN"/>
    <property type="match status" value="1"/>
</dbReference>
<organism evidence="1">
    <name type="scientific">Aegilops tauschii</name>
    <name type="common">Tausch's goatgrass</name>
    <name type="synonym">Aegilops squarrosa</name>
    <dbReference type="NCBI Taxonomy" id="37682"/>
    <lineage>
        <taxon>Eukaryota</taxon>
        <taxon>Viridiplantae</taxon>
        <taxon>Streptophyta</taxon>
        <taxon>Embryophyta</taxon>
        <taxon>Tracheophyta</taxon>
        <taxon>Spermatophyta</taxon>
        <taxon>Magnoliopsida</taxon>
        <taxon>Liliopsida</taxon>
        <taxon>Poales</taxon>
        <taxon>Poaceae</taxon>
        <taxon>BOP clade</taxon>
        <taxon>Pooideae</taxon>
        <taxon>Triticodae</taxon>
        <taxon>Triticeae</taxon>
        <taxon>Triticinae</taxon>
        <taxon>Aegilops</taxon>
    </lineage>
</organism>
<name>N1QUN7_AEGTA</name>
<accession>N1QUN7</accession>
<proteinExistence type="predicted"/>
<evidence type="ECO:0000313" key="1">
    <source>
        <dbReference type="EnsemblPlants" id="EMT12810"/>
    </source>
</evidence>
<reference evidence="1" key="1">
    <citation type="submission" date="2015-06" db="UniProtKB">
        <authorList>
            <consortium name="EnsemblPlants"/>
        </authorList>
    </citation>
    <scope>IDENTIFICATION</scope>
</reference>
<dbReference type="AlphaFoldDB" id="N1QUN7"/>